<organism evidence="1 2">
    <name type="scientific">Methanohalophilus halophilus</name>
    <dbReference type="NCBI Taxonomy" id="2177"/>
    <lineage>
        <taxon>Archaea</taxon>
        <taxon>Methanobacteriati</taxon>
        <taxon>Methanobacteriota</taxon>
        <taxon>Stenosarchaea group</taxon>
        <taxon>Methanomicrobia</taxon>
        <taxon>Methanosarcinales</taxon>
        <taxon>Methanosarcinaceae</taxon>
        <taxon>Methanohalophilus</taxon>
    </lineage>
</organism>
<dbReference type="Proteomes" id="UP000267921">
    <property type="component" value="Unassembled WGS sequence"/>
</dbReference>
<comment type="caution">
    <text evidence="1">The sequence shown here is derived from an EMBL/GenBank/DDBJ whole genome shotgun (WGS) entry which is preliminary data.</text>
</comment>
<dbReference type="EMBL" id="RJJG01000009">
    <property type="protein sequence ID" value="RNI07312.1"/>
    <property type="molecule type" value="Genomic_DNA"/>
</dbReference>
<accession>A0A3M9L216</accession>
<gene>
    <name evidence="1" type="ORF">EFE40_10280</name>
</gene>
<name>A0A3M9L216_9EURY</name>
<reference evidence="1 2" key="1">
    <citation type="submission" date="2018-10" db="EMBL/GenBank/DDBJ databases">
        <title>Cultivation of a novel Methanohalophilus strain from Kebrit Deep of the Red Sea and a genomic comparison of members of the genus Methanohalophilus.</title>
        <authorList>
            <person name="Guan Y."/>
            <person name="Ngugi D.K."/>
            <person name="Stingl U."/>
        </authorList>
    </citation>
    <scope>NUCLEOTIDE SEQUENCE [LARGE SCALE GENOMIC DNA]</scope>
    <source>
        <strain evidence="1 2">DSM 3094</strain>
    </source>
</reference>
<evidence type="ECO:0000313" key="1">
    <source>
        <dbReference type="EMBL" id="RNI07312.1"/>
    </source>
</evidence>
<proteinExistence type="predicted"/>
<dbReference type="InterPro" id="IPR009702">
    <property type="entry name" value="DUF1284"/>
</dbReference>
<dbReference type="Pfam" id="PF06935">
    <property type="entry name" value="DUF1284"/>
    <property type="match status" value="1"/>
</dbReference>
<evidence type="ECO:0000313" key="2">
    <source>
        <dbReference type="Proteomes" id="UP000267921"/>
    </source>
</evidence>
<protein>
    <submittedName>
        <fullName evidence="1">DUF1284 domain-containing protein</fullName>
    </submittedName>
</protein>
<dbReference type="AlphaFoldDB" id="A0A3M9L216"/>
<sequence length="142" mass="16307">MWMKMQIRAHHIFCIQGFVGKGYSEQFIENMENIIEKLNSCDLLIEVTNTPDCICTACPRLKIIDAQSGNAKIGLIGCEVETEVKILDRKVANSLGIDFGKHYLYSELLKKLKYIDEENFDNICSECQWYSLGYCKKRIIGI</sequence>